<evidence type="ECO:0000313" key="15">
    <source>
        <dbReference type="Ensembl" id="ENSLLTP00000017762.1"/>
    </source>
</evidence>
<dbReference type="PANTHER" id="PTHR11910">
    <property type="entry name" value="ATP SYNTHASE DELTA CHAIN"/>
    <property type="match status" value="1"/>
</dbReference>
<keyword evidence="9" id="KW-0472">Membrane</keyword>
<evidence type="ECO:0000256" key="13">
    <source>
        <dbReference type="ARBA" id="ARBA00073432"/>
    </source>
</evidence>
<evidence type="ECO:0000256" key="8">
    <source>
        <dbReference type="ARBA" id="ARBA00023128"/>
    </source>
</evidence>
<keyword evidence="4" id="KW-0375">Hydrogen ion transport</keyword>
<reference evidence="15" key="2">
    <citation type="submission" date="2025-09" db="UniProtKB">
        <authorList>
            <consortium name="Ensembl"/>
        </authorList>
    </citation>
    <scope>IDENTIFICATION</scope>
</reference>
<dbReference type="Pfam" id="PF00213">
    <property type="entry name" value="OSCP"/>
    <property type="match status" value="1"/>
</dbReference>
<keyword evidence="5" id="KW-0999">Mitochondrion inner membrane</keyword>
<dbReference type="Gene3D" id="1.10.520.20">
    <property type="entry name" value="N-terminal domain of the delta subunit of the F1F0-ATP synthase"/>
    <property type="match status" value="1"/>
</dbReference>
<evidence type="ECO:0000256" key="1">
    <source>
        <dbReference type="ARBA" id="ARBA00004273"/>
    </source>
</evidence>
<evidence type="ECO:0000256" key="5">
    <source>
        <dbReference type="ARBA" id="ARBA00022792"/>
    </source>
</evidence>
<sequence length="275" mass="30641">MVFFYIFKSTQSLRFPYSDSLFRVPAPPFSFLRTQHWPPRGLRNKALHRNYDSQKAAVVRQSRRASSLPGRGGRLDLEEKMAASVAGLGLKPPIQIYGLEGRYATALYSAASKQKKLDQVEKELTRVLAVMKDPKLSGIVMNPYVKTKVKQQVVNDLLLKEKLSPLTINFVKTLAENSRLPYTTGVISAFGKMMSAYRGEILCSVTTAQTLDEASLTELKTTLNGFLAKGETLKLEIKSDPSIVGGMIVSIGDKYIDMSTKTKIQKLSRIMQEVV</sequence>
<evidence type="ECO:0000256" key="6">
    <source>
        <dbReference type="ARBA" id="ARBA00022946"/>
    </source>
</evidence>
<keyword evidence="16" id="KW-1185">Reference proteome</keyword>
<organism evidence="15 16">
    <name type="scientific">Laticauda laticaudata</name>
    <name type="common">Blue-ringed sea krait</name>
    <name type="synonym">Blue-lipped sea krait</name>
    <dbReference type="NCBI Taxonomy" id="8630"/>
    <lineage>
        <taxon>Eukaryota</taxon>
        <taxon>Metazoa</taxon>
        <taxon>Chordata</taxon>
        <taxon>Craniata</taxon>
        <taxon>Vertebrata</taxon>
        <taxon>Euteleostomi</taxon>
        <taxon>Lepidosauria</taxon>
        <taxon>Squamata</taxon>
        <taxon>Bifurcata</taxon>
        <taxon>Unidentata</taxon>
        <taxon>Episquamata</taxon>
        <taxon>Toxicofera</taxon>
        <taxon>Serpentes</taxon>
        <taxon>Colubroidea</taxon>
        <taxon>Elapidae</taxon>
        <taxon>Laticaudinae</taxon>
        <taxon>Laticauda</taxon>
    </lineage>
</organism>
<keyword evidence="6" id="KW-0809">Transit peptide</keyword>
<evidence type="ECO:0000256" key="2">
    <source>
        <dbReference type="ARBA" id="ARBA00007046"/>
    </source>
</evidence>
<evidence type="ECO:0000256" key="12">
    <source>
        <dbReference type="ARBA" id="ARBA00064647"/>
    </source>
</evidence>
<keyword evidence="7" id="KW-0406">Ion transport</keyword>
<dbReference type="InterPro" id="IPR026015">
    <property type="entry name" value="ATP_synth_OSCP/delta_N_sf"/>
</dbReference>
<keyword evidence="8" id="KW-0496">Mitochondrion</keyword>
<dbReference type="GeneTree" id="ENSGT00390000015060"/>
<evidence type="ECO:0000313" key="16">
    <source>
        <dbReference type="Proteomes" id="UP000694406"/>
    </source>
</evidence>
<evidence type="ECO:0000256" key="14">
    <source>
        <dbReference type="ARBA" id="ARBA00078525"/>
    </source>
</evidence>
<keyword evidence="10" id="KW-0066">ATP synthesis</keyword>
<evidence type="ECO:0000256" key="7">
    <source>
        <dbReference type="ARBA" id="ARBA00023065"/>
    </source>
</evidence>
<dbReference type="HAMAP" id="MF_01416">
    <property type="entry name" value="ATP_synth_delta_bact"/>
    <property type="match status" value="1"/>
</dbReference>
<dbReference type="FunFam" id="1.10.520.20:FF:000002">
    <property type="entry name" value="ATP synthase subunit O, mitochondrial"/>
    <property type="match status" value="1"/>
</dbReference>
<evidence type="ECO:0000256" key="10">
    <source>
        <dbReference type="ARBA" id="ARBA00023310"/>
    </source>
</evidence>
<protein>
    <recommendedName>
        <fullName evidence="13">ATP synthase peripheral stalk subunit OSCP, mitochondrial</fullName>
    </recommendedName>
    <alternativeName>
        <fullName evidence="14">ATP synthase subunit O</fullName>
    </alternativeName>
    <alternativeName>
        <fullName evidence="11">Oligomycin sensitivity conferral protein</fullName>
    </alternativeName>
</protein>
<dbReference type="Ensembl" id="ENSLLTT00000018421.1">
    <property type="protein sequence ID" value="ENSLLTP00000017762.1"/>
    <property type="gene ID" value="ENSLLTG00000013456.1"/>
</dbReference>
<keyword evidence="3" id="KW-0813">Transport</keyword>
<dbReference type="GO" id="GO:0046933">
    <property type="term" value="F:proton-transporting ATP synthase activity, rotational mechanism"/>
    <property type="evidence" value="ECO:0007669"/>
    <property type="project" value="InterPro"/>
</dbReference>
<dbReference type="Proteomes" id="UP000694406">
    <property type="component" value="Unplaced"/>
</dbReference>
<dbReference type="GO" id="GO:0045259">
    <property type="term" value="C:proton-transporting ATP synthase complex"/>
    <property type="evidence" value="ECO:0007669"/>
    <property type="project" value="UniProtKB-ARBA"/>
</dbReference>
<proteinExistence type="inferred from homology"/>
<accession>A0A8C5SHR6</accession>
<evidence type="ECO:0000256" key="3">
    <source>
        <dbReference type="ARBA" id="ARBA00022448"/>
    </source>
</evidence>
<dbReference type="InterPro" id="IPR000711">
    <property type="entry name" value="ATPase_OSCP/dsu"/>
</dbReference>
<evidence type="ECO:0000256" key="11">
    <source>
        <dbReference type="ARBA" id="ARBA00033369"/>
    </source>
</evidence>
<comment type="similarity">
    <text evidence="2">Belongs to the ATPase delta chain family.</text>
</comment>
<name>A0A8C5SHR6_LATLA</name>
<dbReference type="PRINTS" id="PR00125">
    <property type="entry name" value="ATPASEDELTA"/>
</dbReference>
<dbReference type="GO" id="GO:0005743">
    <property type="term" value="C:mitochondrial inner membrane"/>
    <property type="evidence" value="ECO:0007669"/>
    <property type="project" value="UniProtKB-SubCell"/>
</dbReference>
<dbReference type="SUPFAM" id="SSF47928">
    <property type="entry name" value="N-terminal domain of the delta subunit of the F1F0-ATP synthase"/>
    <property type="match status" value="1"/>
</dbReference>
<comment type="subunit">
    <text evidence="12">Component of the ATP synthase complex composed at least of ATP5F1A/subunit alpha, ATP5F1B/subunit beta, ATP5MC1/subunit c (homooctomer), MT-ATP6/subunit a, MT-ATP8/subunit 8, ATP5ME/subunit e, ATP5MF/subunit f, ATP5MG/subunit g, ATP5MK/subunit k, ATP5MJ/subunit j, ATP5F1C/subunit gamma, ATP5F1D/subunit delta, ATP5F1E/subunit epsilon, ATP5PF/subunit F6, ATP5PB/subunit b, ATP5PD/subunit d, ATP5PO/subunit OSCP. ATP synthase complex consists of a soluble F(1) head domain (subunits alpha(3) and beta(3)) - the catalytic core - and a membrane F(0) domain - the membrane proton channel (subunits c, a, 8, e, f, g, k and j). These two domains are linked by a central stalk (subunits gamma, delta, and epsilon) rotating inside the F1 region and a stationary peripheral stalk (subunits F6, b, d, and OSCP).</text>
</comment>
<dbReference type="NCBIfam" id="TIGR01145">
    <property type="entry name" value="ATP_synt_delta"/>
    <property type="match status" value="1"/>
</dbReference>
<evidence type="ECO:0000256" key="4">
    <source>
        <dbReference type="ARBA" id="ARBA00022781"/>
    </source>
</evidence>
<evidence type="ECO:0000256" key="9">
    <source>
        <dbReference type="ARBA" id="ARBA00023136"/>
    </source>
</evidence>
<comment type="subcellular location">
    <subcellularLocation>
        <location evidence="1">Mitochondrion inner membrane</location>
    </subcellularLocation>
</comment>
<dbReference type="AlphaFoldDB" id="A0A8C5SHR6"/>
<reference evidence="15" key="1">
    <citation type="submission" date="2025-08" db="UniProtKB">
        <authorList>
            <consortium name="Ensembl"/>
        </authorList>
    </citation>
    <scope>IDENTIFICATION</scope>
</reference>